<protein>
    <submittedName>
        <fullName evidence="4">M50 family peptidase</fullName>
    </submittedName>
</protein>
<sequence>MNKYNTISISPFSSSTEKEHYLLSCNGRYFEVNQPLAELLTDLQQNETQEAAIQTYINKKEGKYTFEQTESLIKKHIDPLLTIPKEKECTFLYEKELLTAATVERFSKRFSFLFNRKFMWSLLSIATIMDIFFFINVPDLLVFNNRANAFGMAGLLIFMLVSSFFHELGHASACKYCGVKHGSIGFGIYLNFPVLYTDVTEIWKLNRKQRFMVNIAGVYFQCFFLIVLLVGFWMTGDDMLRYMILILNLGFLMTLNPFFKFDGYWIVSDLLGVPSLRKRSIEIIKYYWYRIMRRRIQQMPYLLRIGLAERWGLAIYAVIVNFFMGYYFIYIIPRFLYNFLLSFPREMQELILYLSNNLTPPFALMRNIGIQLLFLALLGYLFTKMIRSLKKQNSKNGEQA</sequence>
<evidence type="ECO:0000313" key="4">
    <source>
        <dbReference type="EMBL" id="TGY03256.1"/>
    </source>
</evidence>
<evidence type="ECO:0000313" key="6">
    <source>
        <dbReference type="Proteomes" id="UP000305751"/>
    </source>
</evidence>
<evidence type="ECO:0000313" key="3">
    <source>
        <dbReference type="EMBL" id="TFU52209.1"/>
    </source>
</evidence>
<dbReference type="EMBL" id="BLLS01000006">
    <property type="protein sequence ID" value="GFH85137.1"/>
    <property type="molecule type" value="Genomic_DNA"/>
</dbReference>
<organism evidence="4 6">
    <name type="scientific">Bacteroides acidifaciens</name>
    <dbReference type="NCBI Taxonomy" id="85831"/>
    <lineage>
        <taxon>Bacteria</taxon>
        <taxon>Pseudomonadati</taxon>
        <taxon>Bacteroidota</taxon>
        <taxon>Bacteroidia</taxon>
        <taxon>Bacteroidales</taxon>
        <taxon>Bacteroidaceae</taxon>
        <taxon>Bacteroides</taxon>
    </lineage>
</organism>
<evidence type="ECO:0000256" key="1">
    <source>
        <dbReference type="SAM" id="Phobius"/>
    </source>
</evidence>
<evidence type="ECO:0000313" key="7">
    <source>
        <dbReference type="Proteomes" id="UP000491181"/>
    </source>
</evidence>
<feature type="transmembrane region" description="Helical" evidence="1">
    <location>
        <begin position="147"/>
        <end position="165"/>
    </location>
</feature>
<dbReference type="AlphaFoldDB" id="A0A4S2APT7"/>
<comment type="caution">
    <text evidence="4">The sequence shown here is derived from an EMBL/GenBank/DDBJ whole genome shotgun (WGS) entry which is preliminary data.</text>
</comment>
<name>A0A4S2APT7_9BACE</name>
<dbReference type="OrthoDB" id="9759690at2"/>
<feature type="transmembrane region" description="Helical" evidence="1">
    <location>
        <begin position="211"/>
        <end position="233"/>
    </location>
</feature>
<keyword evidence="1" id="KW-1133">Transmembrane helix</keyword>
<feature type="transmembrane region" description="Helical" evidence="1">
    <location>
        <begin position="239"/>
        <end position="259"/>
    </location>
</feature>
<dbReference type="EMBL" id="SRZA01000024">
    <property type="protein sequence ID" value="TGY03256.1"/>
    <property type="molecule type" value="Genomic_DNA"/>
</dbReference>
<reference evidence="4 6" key="2">
    <citation type="submission" date="2019-04" db="EMBL/GenBank/DDBJ databases">
        <title>Microbes associate with the intestines of laboratory mice.</title>
        <authorList>
            <person name="Navarre W."/>
            <person name="Wong E."/>
            <person name="Huang K."/>
            <person name="Tropini C."/>
            <person name="Ng K."/>
            <person name="Yu B."/>
        </authorList>
    </citation>
    <scope>NUCLEOTIDE SEQUENCE [LARGE SCALE GENOMIC DNA]</scope>
    <source>
        <strain evidence="4 6">NM70_E10</strain>
    </source>
</reference>
<dbReference type="CDD" id="cd05709">
    <property type="entry name" value="S2P-M50"/>
    <property type="match status" value="1"/>
</dbReference>
<dbReference type="GeneID" id="93047527"/>
<proteinExistence type="predicted"/>
<keyword evidence="1" id="KW-0472">Membrane</keyword>
<feature type="transmembrane region" description="Helical" evidence="1">
    <location>
        <begin position="118"/>
        <end position="135"/>
    </location>
</feature>
<feature type="transmembrane region" description="Helical" evidence="1">
    <location>
        <begin position="313"/>
        <end position="332"/>
    </location>
</feature>
<reference evidence="2 7" key="3">
    <citation type="journal article" date="2020" name="Microbiome">
        <title>Single-cell genomics of uncultured bacteria reveals dietary fiber responders in the mouse gut microbiota.</title>
        <authorList>
            <person name="Chijiiwa R."/>
            <person name="Hosokawa M."/>
            <person name="Kogawa M."/>
            <person name="Nishikawa Y."/>
            <person name="Ide K."/>
            <person name="Sakanashi C."/>
            <person name="Takahashi K."/>
            <person name="Takeyama H."/>
        </authorList>
    </citation>
    <scope>NUCLEOTIDE SEQUENCE [LARGE SCALE GENOMIC DNA]</scope>
    <source>
        <strain evidence="2">IMSAGC_001</strain>
    </source>
</reference>
<dbReference type="Proteomes" id="UP000298073">
    <property type="component" value="Unassembled WGS sequence"/>
</dbReference>
<evidence type="ECO:0000313" key="5">
    <source>
        <dbReference type="Proteomes" id="UP000298073"/>
    </source>
</evidence>
<dbReference type="RefSeq" id="WP_024987929.1">
    <property type="nucleotide sequence ID" value="NZ_BLLS01000006.1"/>
</dbReference>
<evidence type="ECO:0000313" key="2">
    <source>
        <dbReference type="EMBL" id="GFH85137.1"/>
    </source>
</evidence>
<dbReference type="Proteomes" id="UP000491181">
    <property type="component" value="Unassembled WGS sequence"/>
</dbReference>
<keyword evidence="1" id="KW-0812">Transmembrane</keyword>
<accession>A0A4S2APT7</accession>
<reference evidence="3 5" key="1">
    <citation type="submission" date="2019-03" db="EMBL/GenBank/DDBJ databases">
        <title>Diversity of the mouse oral microbiome.</title>
        <authorList>
            <person name="Joseph S."/>
            <person name="Aduse-Opoku J."/>
            <person name="Curtis M."/>
            <person name="Wade W."/>
            <person name="Hashim A."/>
        </authorList>
    </citation>
    <scope>NUCLEOTIDE SEQUENCE [LARGE SCALE GENOMIC DNA]</scope>
    <source>
        <strain evidence="3 5">P2318</strain>
    </source>
</reference>
<dbReference type="Proteomes" id="UP000305751">
    <property type="component" value="Unassembled WGS sequence"/>
</dbReference>
<feature type="transmembrane region" description="Helical" evidence="1">
    <location>
        <begin position="363"/>
        <end position="382"/>
    </location>
</feature>
<keyword evidence="6" id="KW-1185">Reference proteome</keyword>
<dbReference type="EMBL" id="SPPV01000003">
    <property type="protein sequence ID" value="TFU52209.1"/>
    <property type="molecule type" value="Genomic_DNA"/>
</dbReference>
<gene>
    <name evidence="3" type="ORF">E4T97_02085</name>
    <name evidence="4" type="ORF">E5356_09365</name>
    <name evidence="2" type="ORF">IMSAGC001_00534</name>
</gene>